<reference evidence="2" key="2">
    <citation type="submission" date="2021-04" db="EMBL/GenBank/DDBJ databases">
        <authorList>
            <person name="Gilroy R."/>
        </authorList>
    </citation>
    <scope>NUCLEOTIDE SEQUENCE</scope>
    <source>
        <strain evidence="2">CHK173-259</strain>
    </source>
</reference>
<protein>
    <submittedName>
        <fullName evidence="2">Dihydrofolate reductase family protein</fullName>
    </submittedName>
</protein>
<feature type="domain" description="Bacterial bifunctional deaminase-reductase C-terminal" evidence="1">
    <location>
        <begin position="6"/>
        <end position="165"/>
    </location>
</feature>
<accession>A0A9D1U5P5</accession>
<proteinExistence type="predicted"/>
<gene>
    <name evidence="2" type="ORF">H9875_05465</name>
</gene>
<reference evidence="2" key="1">
    <citation type="journal article" date="2021" name="PeerJ">
        <title>Extensive microbial diversity within the chicken gut microbiome revealed by metagenomics and culture.</title>
        <authorList>
            <person name="Gilroy R."/>
            <person name="Ravi A."/>
            <person name="Getino M."/>
            <person name="Pursley I."/>
            <person name="Horton D.L."/>
            <person name="Alikhan N.F."/>
            <person name="Baker D."/>
            <person name="Gharbi K."/>
            <person name="Hall N."/>
            <person name="Watson M."/>
            <person name="Adriaenssens E.M."/>
            <person name="Foster-Nyarko E."/>
            <person name="Jarju S."/>
            <person name="Secka A."/>
            <person name="Antonio M."/>
            <person name="Oren A."/>
            <person name="Chaudhuri R.R."/>
            <person name="La Ragione R."/>
            <person name="Hildebrand F."/>
            <person name="Pallen M.J."/>
        </authorList>
    </citation>
    <scope>NUCLEOTIDE SEQUENCE</scope>
    <source>
        <strain evidence="2">CHK173-259</strain>
    </source>
</reference>
<dbReference type="InterPro" id="IPR002734">
    <property type="entry name" value="RibDG_C"/>
</dbReference>
<evidence type="ECO:0000259" key="1">
    <source>
        <dbReference type="Pfam" id="PF01872"/>
    </source>
</evidence>
<dbReference type="EMBL" id="DXGJ01000042">
    <property type="protein sequence ID" value="HIW72060.1"/>
    <property type="molecule type" value="Genomic_DNA"/>
</dbReference>
<dbReference type="GO" id="GO:0009231">
    <property type="term" value="P:riboflavin biosynthetic process"/>
    <property type="evidence" value="ECO:0007669"/>
    <property type="project" value="InterPro"/>
</dbReference>
<dbReference type="AlphaFoldDB" id="A0A9D1U5P5"/>
<organism evidence="2 3">
    <name type="scientific">Candidatus Levilactobacillus faecigallinarum</name>
    <dbReference type="NCBI Taxonomy" id="2838638"/>
    <lineage>
        <taxon>Bacteria</taxon>
        <taxon>Bacillati</taxon>
        <taxon>Bacillota</taxon>
        <taxon>Bacilli</taxon>
        <taxon>Lactobacillales</taxon>
        <taxon>Lactobacillaceae</taxon>
        <taxon>Levilactobacillus</taxon>
    </lineage>
</organism>
<dbReference type="PANTHER" id="PTHR38011">
    <property type="entry name" value="DIHYDROFOLATE REDUCTASE FAMILY PROTEIN (AFU_ORTHOLOGUE AFUA_8G06820)"/>
    <property type="match status" value="1"/>
</dbReference>
<evidence type="ECO:0000313" key="2">
    <source>
        <dbReference type="EMBL" id="HIW72060.1"/>
    </source>
</evidence>
<dbReference type="Gene3D" id="3.40.430.10">
    <property type="entry name" value="Dihydrofolate Reductase, subunit A"/>
    <property type="match status" value="1"/>
</dbReference>
<name>A0A9D1U5P5_9LACO</name>
<dbReference type="PANTHER" id="PTHR38011:SF11">
    <property type="entry name" value="2,5-DIAMINO-6-RIBOSYLAMINO-4(3H)-PYRIMIDINONE 5'-PHOSPHATE REDUCTASE"/>
    <property type="match status" value="1"/>
</dbReference>
<dbReference type="Proteomes" id="UP000886822">
    <property type="component" value="Unassembled WGS sequence"/>
</dbReference>
<dbReference type="InterPro" id="IPR024072">
    <property type="entry name" value="DHFR-like_dom_sf"/>
</dbReference>
<dbReference type="InterPro" id="IPR050765">
    <property type="entry name" value="Riboflavin_Biosynth_HTPR"/>
</dbReference>
<comment type="caution">
    <text evidence="2">The sequence shown here is derived from an EMBL/GenBank/DDBJ whole genome shotgun (WGS) entry which is preliminary data.</text>
</comment>
<evidence type="ECO:0000313" key="3">
    <source>
        <dbReference type="Proteomes" id="UP000886822"/>
    </source>
</evidence>
<dbReference type="Pfam" id="PF01872">
    <property type="entry name" value="RibD_C"/>
    <property type="match status" value="1"/>
</dbReference>
<sequence length="176" mass="19279">MRQIQFYGAVSLDGYLATPTDDIRWLTDLPNLPEVDSTVLGQMTAGIMGRVTYDAIQQLAPGEPLNPANPTMQSYVLTHQPRANQPGVTFTSENVVTLAQRLQREATGNVWVVGGSQVLMPLLAADLIDDLYLQVAPVLLGAGKRLFGPLVHPQQFSLTTVHQYGPLAELIYHRTN</sequence>
<dbReference type="SUPFAM" id="SSF53597">
    <property type="entry name" value="Dihydrofolate reductase-like"/>
    <property type="match status" value="1"/>
</dbReference>
<dbReference type="GO" id="GO:0008703">
    <property type="term" value="F:5-amino-6-(5-phosphoribosylamino)uracil reductase activity"/>
    <property type="evidence" value="ECO:0007669"/>
    <property type="project" value="InterPro"/>
</dbReference>